<evidence type="ECO:0000313" key="1">
    <source>
        <dbReference type="EMBL" id="TCO19794.1"/>
    </source>
</evidence>
<name>A0A4R2H3S3_9ACTN</name>
<reference evidence="1 2" key="1">
    <citation type="journal article" date="2015" name="Stand. Genomic Sci.">
        <title>Genomic Encyclopedia of Bacterial and Archaeal Type Strains, Phase III: the genomes of soil and plant-associated and newly described type strains.</title>
        <authorList>
            <person name="Whitman W.B."/>
            <person name="Woyke T."/>
            <person name="Klenk H.P."/>
            <person name="Zhou Y."/>
            <person name="Lilburn T.G."/>
            <person name="Beck B.J."/>
            <person name="De Vos P."/>
            <person name="Vandamme P."/>
            <person name="Eisen J.A."/>
            <person name="Garrity G."/>
            <person name="Hugenholtz P."/>
            <person name="Kyrpides N.C."/>
        </authorList>
    </citation>
    <scope>NUCLEOTIDE SEQUENCE [LARGE SCALE GENOMIC DNA]</scope>
    <source>
        <strain evidence="1 2">VKM Ac-2572</strain>
    </source>
</reference>
<dbReference type="Proteomes" id="UP000294508">
    <property type="component" value="Unassembled WGS sequence"/>
</dbReference>
<dbReference type="EMBL" id="SLWN01000013">
    <property type="protein sequence ID" value="TCO19794.1"/>
    <property type="molecule type" value="Genomic_DNA"/>
</dbReference>
<proteinExistence type="predicted"/>
<comment type="caution">
    <text evidence="1">The sequence shown here is derived from an EMBL/GenBank/DDBJ whole genome shotgun (WGS) entry which is preliminary data.</text>
</comment>
<evidence type="ECO:0000313" key="2">
    <source>
        <dbReference type="Proteomes" id="UP000294508"/>
    </source>
</evidence>
<gene>
    <name evidence="1" type="ORF">EV652_113193</name>
</gene>
<protein>
    <submittedName>
        <fullName evidence="1">Uncharacterized protein</fullName>
    </submittedName>
</protein>
<organism evidence="1 2">
    <name type="scientific">Kribbella steppae</name>
    <dbReference type="NCBI Taxonomy" id="2512223"/>
    <lineage>
        <taxon>Bacteria</taxon>
        <taxon>Bacillati</taxon>
        <taxon>Actinomycetota</taxon>
        <taxon>Actinomycetes</taxon>
        <taxon>Propionibacteriales</taxon>
        <taxon>Kribbellaceae</taxon>
        <taxon>Kribbella</taxon>
    </lineage>
</organism>
<keyword evidence="2" id="KW-1185">Reference proteome</keyword>
<accession>A0A4R2H3S3</accession>
<dbReference type="AlphaFoldDB" id="A0A4R2H3S3"/>
<sequence length="113" mass="13235">MRQRTATLCVAVIQLCQPSRDAERWRQPQHHRLRPSLNRKPVFLDGWIQTKPFENLTDDILCPRPAGDEQQRHYRGTIPLRPCHEPCSDSGRNRRVANSWWKSLRRRSAIAAA</sequence>